<dbReference type="PANTHER" id="PTHR33171">
    <property type="entry name" value="LAR_N DOMAIN-CONTAINING PROTEIN"/>
    <property type="match status" value="1"/>
</dbReference>
<evidence type="ECO:0000259" key="1">
    <source>
        <dbReference type="Pfam" id="PF09861"/>
    </source>
</evidence>
<protein>
    <submittedName>
        <fullName evidence="3">Nickel-dependent lactate racemase</fullName>
    </submittedName>
</protein>
<feature type="domain" description="LarA-like N-terminal" evidence="1">
    <location>
        <begin position="8"/>
        <end position="205"/>
    </location>
</feature>
<dbReference type="Gene3D" id="3.40.50.11440">
    <property type="match status" value="1"/>
</dbReference>
<dbReference type="EMBL" id="CP046522">
    <property type="protein sequence ID" value="QGU95543.1"/>
    <property type="molecule type" value="Genomic_DNA"/>
</dbReference>
<dbReference type="InterPro" id="IPR047926">
    <property type="entry name" value="Ni_dep_LarA"/>
</dbReference>
<dbReference type="Gene3D" id="3.90.226.30">
    <property type="match status" value="1"/>
</dbReference>
<evidence type="ECO:0000259" key="2">
    <source>
        <dbReference type="Pfam" id="PF21113"/>
    </source>
</evidence>
<name>A0A6I6ET65_9CLOT</name>
<evidence type="ECO:0000313" key="4">
    <source>
        <dbReference type="Proteomes" id="UP000422764"/>
    </source>
</evidence>
<feature type="domain" description="Lactate racemase C-terminal" evidence="2">
    <location>
        <begin position="282"/>
        <end position="421"/>
    </location>
</feature>
<dbReference type="InterPro" id="IPR018657">
    <property type="entry name" value="LarA-like_N"/>
</dbReference>
<dbReference type="InterPro" id="IPR043166">
    <property type="entry name" value="LarA-like_C"/>
</dbReference>
<organism evidence="3 4">
    <name type="scientific">Clostridium bovifaecis</name>
    <dbReference type="NCBI Taxonomy" id="2184719"/>
    <lineage>
        <taxon>Bacteria</taxon>
        <taxon>Bacillati</taxon>
        <taxon>Bacillota</taxon>
        <taxon>Clostridia</taxon>
        <taxon>Eubacteriales</taxon>
        <taxon>Clostridiaceae</taxon>
        <taxon>Clostridium</taxon>
    </lineage>
</organism>
<gene>
    <name evidence="3" type="primary">larA</name>
    <name evidence="3" type="ORF">GOM49_10975</name>
</gene>
<accession>A0A6I6ET65</accession>
<dbReference type="Proteomes" id="UP000422764">
    <property type="component" value="Chromosome"/>
</dbReference>
<dbReference type="PANTHER" id="PTHR33171:SF17">
    <property type="entry name" value="LARA-LIKE N-TERMINAL DOMAIN-CONTAINING PROTEIN"/>
    <property type="match status" value="1"/>
</dbReference>
<dbReference type="GO" id="GO:0050043">
    <property type="term" value="F:lactate racemase activity"/>
    <property type="evidence" value="ECO:0007669"/>
    <property type="project" value="InterPro"/>
</dbReference>
<dbReference type="Pfam" id="PF21113">
    <property type="entry name" value="LarA_C"/>
    <property type="match status" value="1"/>
</dbReference>
<dbReference type="InterPro" id="IPR048520">
    <property type="entry name" value="LarA_C"/>
</dbReference>
<proteinExistence type="predicted"/>
<dbReference type="InterPro" id="IPR048068">
    <property type="entry name" value="LarA-like"/>
</dbReference>
<dbReference type="Pfam" id="PF09861">
    <property type="entry name" value="Lar_N"/>
    <property type="match status" value="1"/>
</dbReference>
<sequence length="429" mass="47491">MKKFNLKYGNGAIDVSIAEEDLLGVIDSSVEVDNKSEEEVIRKALENPIGSNKLKELVHPGEKICIVVSDITRAWQKMSVFLPYIIEELNGAGIKDEDIIFISATGSHRGQTEEEHKSILGEELYKRFTIIDHECTDKENLTYIGTTSFGTPISINKIAAECDHIVLTGAIVFHLLVGWGGGKKSLLPGISSYETIMANHALTLSPILGEGTNPLVRCGNTKGNPVHEDMVEACRMINPTFMFNVIIDGDGKIINAVAGDCIEAHEEGCKIVDKYDGVYIDEKADLVIASAGGYPKDINLYQSSKTIINAREAVKKGGTIIILSQCSEGFGNYEVEDIIHNYNTILEREETVRKNFTIPRYIGYFTSEVAYNFNMILVGEIDENLVKNAGIRVFKTLDDALEFTYKEKGKTLKTYLMPHGANTLPKLRK</sequence>
<reference evidence="3 4" key="1">
    <citation type="submission" date="2019-12" db="EMBL/GenBank/DDBJ databases">
        <title>Genome sequenceing of Clostridium bovifaecis.</title>
        <authorList>
            <person name="Yao Y."/>
        </authorList>
    </citation>
    <scope>NUCLEOTIDE SEQUENCE [LARGE SCALE GENOMIC DNA]</scope>
    <source>
        <strain evidence="3 4">BXX</strain>
    </source>
</reference>
<keyword evidence="4" id="KW-1185">Reference proteome</keyword>
<dbReference type="NCBIfam" id="NF033504">
    <property type="entry name" value="Ni_dep_LarA"/>
    <property type="match status" value="1"/>
</dbReference>
<evidence type="ECO:0000313" key="3">
    <source>
        <dbReference type="EMBL" id="QGU95543.1"/>
    </source>
</evidence>
<dbReference type="AlphaFoldDB" id="A0A6I6ET65"/>